<feature type="domain" description="DUF7694" evidence="1">
    <location>
        <begin position="38"/>
        <end position="103"/>
    </location>
</feature>
<dbReference type="AlphaFoldDB" id="A0AA97DBK8"/>
<sequence>MKNLTSLNRYREPINGDWGNNYEGCFKIFLNGKAFFAVASVGGGWDHVSVSTKNNKRCPTWDEMRMVKEMFFEPDEWAVQYNPPANDNISICDNCLHLWRPQNVDLPKPPKEFV</sequence>
<dbReference type="Proteomes" id="UP001300604">
    <property type="component" value="Chromosome"/>
</dbReference>
<proteinExistence type="predicted"/>
<reference evidence="2" key="2">
    <citation type="submission" date="2024-06" db="EMBL/GenBank/DDBJ databases">
        <title>Caproicibacterium argilliputei sp. nov, a novel caproic acid producing anaerobic bacterium isolated from pit mud.</title>
        <authorList>
            <person name="Xia S."/>
        </authorList>
    </citation>
    <scope>NUCLEOTIDE SEQUENCE</scope>
    <source>
        <strain evidence="2">ZCY20-5</strain>
    </source>
</reference>
<evidence type="ECO:0000313" key="2">
    <source>
        <dbReference type="EMBL" id="WOC33444.1"/>
    </source>
</evidence>
<dbReference type="KEGG" id="carl:PXC00_06150"/>
<evidence type="ECO:0000313" key="3">
    <source>
        <dbReference type="Proteomes" id="UP001300604"/>
    </source>
</evidence>
<evidence type="ECO:0000259" key="1">
    <source>
        <dbReference type="Pfam" id="PF24746"/>
    </source>
</evidence>
<accession>A0AA97DBK8</accession>
<gene>
    <name evidence="2" type="ORF">PXC00_06150</name>
</gene>
<keyword evidence="3" id="KW-1185">Reference proteome</keyword>
<protein>
    <recommendedName>
        <fullName evidence="1">DUF7694 domain-containing protein</fullName>
    </recommendedName>
</protein>
<dbReference type="EMBL" id="CP135996">
    <property type="protein sequence ID" value="WOC33444.1"/>
    <property type="molecule type" value="Genomic_DNA"/>
</dbReference>
<reference evidence="2" key="1">
    <citation type="submission" date="2023-09" db="EMBL/GenBank/DDBJ databases">
        <authorList>
            <person name="Zeng C."/>
        </authorList>
    </citation>
    <scope>NUCLEOTIDE SEQUENCE</scope>
    <source>
        <strain evidence="2">ZCY20-5</strain>
    </source>
</reference>
<dbReference type="RefSeq" id="WP_275845843.1">
    <property type="nucleotide sequence ID" value="NZ_CP135996.1"/>
</dbReference>
<organism evidence="2 3">
    <name type="scientific">Caproicibacterium argilliputei</name>
    <dbReference type="NCBI Taxonomy" id="3030016"/>
    <lineage>
        <taxon>Bacteria</taxon>
        <taxon>Bacillati</taxon>
        <taxon>Bacillota</taxon>
        <taxon>Clostridia</taxon>
        <taxon>Eubacteriales</taxon>
        <taxon>Oscillospiraceae</taxon>
        <taxon>Caproicibacterium</taxon>
    </lineage>
</organism>
<name>A0AA97DBK8_9FIRM</name>
<dbReference type="Pfam" id="PF24746">
    <property type="entry name" value="DUF7694"/>
    <property type="match status" value="1"/>
</dbReference>
<dbReference type="InterPro" id="IPR056111">
    <property type="entry name" value="DUF7694"/>
</dbReference>